<dbReference type="SUPFAM" id="SSF53474">
    <property type="entry name" value="alpha/beta-Hydrolases"/>
    <property type="match status" value="1"/>
</dbReference>
<feature type="domain" description="Peptidase S9 prolyl oligopeptidase catalytic" evidence="2">
    <location>
        <begin position="420"/>
        <end position="557"/>
    </location>
</feature>
<dbReference type="Pfam" id="PF00326">
    <property type="entry name" value="Peptidase_S9"/>
    <property type="match status" value="1"/>
</dbReference>
<keyword evidence="1" id="KW-0378">Hydrolase</keyword>
<evidence type="ECO:0000313" key="3">
    <source>
        <dbReference type="EMBL" id="WUP73614.1"/>
    </source>
</evidence>
<sequence length="560" mass="60045">MRVEVRELGQNRGWELPVVGMLAVPLAWHPKEPLIAGLAVRDRCAHPWIANYRRATVTHYENVRLVTSLAGQGSPIAWAGDRLVVLIPGALADDEAPASSAAPAIYEASGPGEVTFSPGLRELERLAAARVATFDPGTERLVPVSPPLLVRQLSLAPGGNHLIVEAGAGEGPGGLTWRLGLMEINGRTRMRPLPEGARWTVGRDATAWREDDEVRVVDLTGERWSIPVRPGSPWWVVWHAGEPAVLSSHEAGLRLISVSGDCRETSLPGRTRIAAGARGQVSNGRFLIGCRGADGRLGSLAVDLASFRARVRWAPGDMAPPVKSHFPASPVTGPIVNIPTGFGNARLAIPAENGPEKVTLLWIRAGLIGEAELGQGPPPISSGFREAILDLPLHWPSDASVAMLHDQITSAVSAAVELCQSTVIVGGHSFGATLALYALAHVPGIAGAIAHSGCYNRTHTPNGFHFEKRSYWDAPDLYQAFSALHFADRLKCPVLIVHGLADVNPSTPPQEAIELYRAIVAAGGHSRLILFPYEGHSFRFRETHEALARGHGDWLRKAGF</sequence>
<proteinExistence type="predicted"/>
<dbReference type="PANTHER" id="PTHR42776">
    <property type="entry name" value="SERINE PEPTIDASE S9 FAMILY MEMBER"/>
    <property type="match status" value="1"/>
</dbReference>
<dbReference type="RefSeq" id="WP_328708893.1">
    <property type="nucleotide sequence ID" value="NZ_CP108085.1"/>
</dbReference>
<protein>
    <submittedName>
        <fullName evidence="3">Prolyl oligopeptidase family serine peptidase</fullName>
    </submittedName>
</protein>
<dbReference type="InterPro" id="IPR029058">
    <property type="entry name" value="AB_hydrolase_fold"/>
</dbReference>
<evidence type="ECO:0000259" key="2">
    <source>
        <dbReference type="Pfam" id="PF00326"/>
    </source>
</evidence>
<name>A0ABZ1SMD4_9ACTN</name>
<evidence type="ECO:0000256" key="1">
    <source>
        <dbReference type="ARBA" id="ARBA00022801"/>
    </source>
</evidence>
<dbReference type="Proteomes" id="UP001432011">
    <property type="component" value="Chromosome"/>
</dbReference>
<gene>
    <name evidence="3" type="ORF">OG913_30110</name>
</gene>
<reference evidence="3" key="1">
    <citation type="submission" date="2022-10" db="EMBL/GenBank/DDBJ databases">
        <title>The complete genomes of actinobacterial strains from the NBC collection.</title>
        <authorList>
            <person name="Joergensen T.S."/>
            <person name="Alvarez Arevalo M."/>
            <person name="Sterndorff E.B."/>
            <person name="Faurdal D."/>
            <person name="Vuksanovic O."/>
            <person name="Mourched A.-S."/>
            <person name="Charusanti P."/>
            <person name="Shaw S."/>
            <person name="Blin K."/>
            <person name="Weber T."/>
        </authorList>
    </citation>
    <scope>NUCLEOTIDE SEQUENCE</scope>
    <source>
        <strain evidence="3">NBC_00254</strain>
    </source>
</reference>
<evidence type="ECO:0000313" key="4">
    <source>
        <dbReference type="Proteomes" id="UP001432011"/>
    </source>
</evidence>
<accession>A0ABZ1SMD4</accession>
<dbReference type="EMBL" id="CP108085">
    <property type="protein sequence ID" value="WUP73614.1"/>
    <property type="molecule type" value="Genomic_DNA"/>
</dbReference>
<keyword evidence="4" id="KW-1185">Reference proteome</keyword>
<dbReference type="Gene3D" id="3.40.50.1820">
    <property type="entry name" value="alpha/beta hydrolase"/>
    <property type="match status" value="1"/>
</dbReference>
<dbReference type="InterPro" id="IPR001375">
    <property type="entry name" value="Peptidase_S9_cat"/>
</dbReference>
<dbReference type="PANTHER" id="PTHR42776:SF28">
    <property type="entry name" value="GLUTAMYL ENDOPEPTIDASE, CHLOROPLASTIC-RELATED"/>
    <property type="match status" value="1"/>
</dbReference>
<organism evidence="3 4">
    <name type="scientific">Microbispora hainanensis</name>
    <dbReference type="NCBI Taxonomy" id="568844"/>
    <lineage>
        <taxon>Bacteria</taxon>
        <taxon>Bacillati</taxon>
        <taxon>Actinomycetota</taxon>
        <taxon>Actinomycetes</taxon>
        <taxon>Streptosporangiales</taxon>
        <taxon>Streptosporangiaceae</taxon>
        <taxon>Microbispora</taxon>
    </lineage>
</organism>